<reference evidence="14" key="2">
    <citation type="journal article" date="2010" name="Stand. Genomic Sci.">
        <title>Complete genome sequence of Thermaerobacter marianensis type strain (7p75aT).</title>
        <authorList>
            <person name="Han C."/>
            <person name="Gu W."/>
            <person name="Zhang X."/>
            <person name="Lapidus A."/>
            <person name="Nolan M."/>
            <person name="Copeland A."/>
            <person name="Lucas S."/>
            <person name="Glavina Del Rio T."/>
            <person name="Tice H."/>
            <person name="Cheng J."/>
            <person name="Tapia R."/>
            <person name="Goodwin L."/>
            <person name="Pitluck S."/>
            <person name="Pagani I."/>
            <person name="Ivanova N."/>
            <person name="Mavromatis K."/>
            <person name="Mikhailova N."/>
            <person name="Pati A."/>
            <person name="Chen A."/>
            <person name="Palaniappan K."/>
            <person name="Land M."/>
            <person name="Hauser L."/>
            <person name="Chang Y."/>
            <person name="Jeffries C."/>
            <person name="Schneider S."/>
            <person name="Rohde M."/>
            <person name="Goker M."/>
            <person name="Pukall R."/>
            <person name="Woyke T."/>
            <person name="Bristow J."/>
            <person name="Eisen J."/>
            <person name="Markowitz V."/>
            <person name="Hugenholtz P."/>
            <person name="Kyrpides N."/>
            <person name="Klenk H."/>
            <person name="Detter J."/>
        </authorList>
    </citation>
    <scope>NUCLEOTIDE SEQUENCE [LARGE SCALE GENOMIC DNA]</scope>
    <source>
        <strain evidence="14">ATCC 700841 / DSM 12885 / JCM 10246 / 7p75a</strain>
    </source>
</reference>
<keyword evidence="5 10" id="KW-0067">ATP-binding</keyword>
<name>E6SHQ1_THEM7</name>
<evidence type="ECO:0000256" key="10">
    <source>
        <dbReference type="PIRSR" id="PIRSR001589-2"/>
    </source>
</evidence>
<dbReference type="RefSeq" id="WP_013495053.1">
    <property type="nucleotide sequence ID" value="NC_014831.1"/>
</dbReference>
<dbReference type="Pfam" id="PF13537">
    <property type="entry name" value="GATase_7"/>
    <property type="match status" value="1"/>
</dbReference>
<comment type="pathway">
    <text evidence="1">Amino-acid biosynthesis; L-asparagine biosynthesis; L-asparagine from L-aspartate (L-Gln route): step 1/1.</text>
</comment>
<dbReference type="InterPro" id="IPR017932">
    <property type="entry name" value="GATase_2_dom"/>
</dbReference>
<feature type="binding site" evidence="10">
    <location>
        <position position="102"/>
    </location>
    <ligand>
        <name>L-glutamine</name>
        <dbReference type="ChEBI" id="CHEBI:58359"/>
    </ligand>
</feature>
<dbReference type="Pfam" id="PF00733">
    <property type="entry name" value="Asn_synthase"/>
    <property type="match status" value="1"/>
</dbReference>
<evidence type="ECO:0000313" key="14">
    <source>
        <dbReference type="Proteomes" id="UP000008915"/>
    </source>
</evidence>
<dbReference type="PANTHER" id="PTHR43284:SF1">
    <property type="entry name" value="ASPARAGINE SYNTHETASE"/>
    <property type="match status" value="1"/>
</dbReference>
<evidence type="ECO:0000256" key="1">
    <source>
        <dbReference type="ARBA" id="ARBA00005187"/>
    </source>
</evidence>
<dbReference type="GO" id="GO:0006529">
    <property type="term" value="P:asparagine biosynthetic process"/>
    <property type="evidence" value="ECO:0007669"/>
    <property type="project" value="UniProtKB-KW"/>
</dbReference>
<dbReference type="NCBIfam" id="TIGR01536">
    <property type="entry name" value="asn_synth_AEB"/>
    <property type="match status" value="1"/>
</dbReference>
<dbReference type="PROSITE" id="PS51278">
    <property type="entry name" value="GATASE_TYPE_2"/>
    <property type="match status" value="1"/>
</dbReference>
<evidence type="ECO:0000256" key="11">
    <source>
        <dbReference type="PIRSR" id="PIRSR001589-3"/>
    </source>
</evidence>
<feature type="binding site" evidence="10">
    <location>
        <position position="263"/>
    </location>
    <ligand>
        <name>ATP</name>
        <dbReference type="ChEBI" id="CHEBI:30616"/>
    </ligand>
</feature>
<dbReference type="PANTHER" id="PTHR43284">
    <property type="entry name" value="ASPARAGINE SYNTHETASE (GLUTAMINE-HYDROLYZING)"/>
    <property type="match status" value="1"/>
</dbReference>
<dbReference type="OrthoDB" id="9763290at2"/>
<dbReference type="SUPFAM" id="SSF52402">
    <property type="entry name" value="Adenine nucleotide alpha hydrolases-like"/>
    <property type="match status" value="1"/>
</dbReference>
<feature type="domain" description="Glutamine amidotransferase type-2" evidence="12">
    <location>
        <begin position="2"/>
        <end position="216"/>
    </location>
</feature>
<proteinExistence type="inferred from homology"/>
<evidence type="ECO:0000256" key="4">
    <source>
        <dbReference type="ARBA" id="ARBA00022741"/>
    </source>
</evidence>
<keyword evidence="14" id="KW-1185">Reference proteome</keyword>
<dbReference type="Proteomes" id="UP000008915">
    <property type="component" value="Chromosome"/>
</dbReference>
<dbReference type="GO" id="GO:0005524">
    <property type="term" value="F:ATP binding"/>
    <property type="evidence" value="ECO:0007669"/>
    <property type="project" value="UniProtKB-KW"/>
</dbReference>
<comment type="similarity">
    <text evidence="2">Belongs to the asparagine synthetase family.</text>
</comment>
<keyword evidence="7 9" id="KW-0315">Glutamine amidotransferase</keyword>
<evidence type="ECO:0000256" key="7">
    <source>
        <dbReference type="ARBA" id="ARBA00022962"/>
    </source>
</evidence>
<dbReference type="CDD" id="cd00712">
    <property type="entry name" value="AsnB"/>
    <property type="match status" value="1"/>
</dbReference>
<evidence type="ECO:0000256" key="8">
    <source>
        <dbReference type="ARBA" id="ARBA00048741"/>
    </source>
</evidence>
<dbReference type="Gene3D" id="3.40.50.620">
    <property type="entry name" value="HUPs"/>
    <property type="match status" value="1"/>
</dbReference>
<dbReference type="SUPFAM" id="SSF56235">
    <property type="entry name" value="N-terminal nucleophile aminohydrolases (Ntn hydrolases)"/>
    <property type="match status" value="1"/>
</dbReference>
<feature type="active site" description="For GATase activity" evidence="9">
    <location>
        <position position="2"/>
    </location>
</feature>
<feature type="binding site" evidence="10">
    <location>
        <position position="294"/>
    </location>
    <ligand>
        <name>ATP</name>
        <dbReference type="ChEBI" id="CHEBI:30616"/>
    </ligand>
</feature>
<dbReference type="STRING" id="644966.Tmar_0627"/>
<sequence>MCGIAGWIDWERDLTREGAVLKAMTGTLACRGPDDHGYWISRHAAIGHRRLIVIDPAGGAQPMVRERGGTPFVLSYNGELYNTAELRRELESLGYTFRTRSDTEVVLLAYLAWGVRAPERLNGIFAFAVWDEAGQRLFLARDRLGVKPLFYVARGPTFLFGSEPKALLAHPEVEPVVDAEGLVEIFAVGPARTPGHGVFRDVRELLPGHYLVWDRQGLHHGCYWRLESRPHADPPAETVATVRELLADAARRQLVSDVPICTLLSGGLDSSAITAFAARAVAERGQGPLRTYSVDYAGNERFFRPDDFQPEADAPYVALMVRTLGTDHRVVRITTEELVEALPRAVTARDLPGMADIDASLLLFCREIKQGATVALSGECADEVFCGYPWFYRPDALEARTFPWSLKVDARLQVLDPGLRAALRPEEYLADRYQQALAEVPRLDGEEPAAARRREIAYLTLTRWMPVLLDRKDRMSMAVGLEVRVPFCDHRLVEYVWNVPWELKTMGGREKGLLRHALAGVLPEQVLWRKKSPYPKTFNPAYLAAMRAWVQSILDDPASPLRPLVDPAAVRALVRAEGEFDIPWFGQLMRRPQLLAYLAQVDLWLRKYKVRVAV</sequence>
<evidence type="ECO:0000256" key="2">
    <source>
        <dbReference type="ARBA" id="ARBA00005752"/>
    </source>
</evidence>
<keyword evidence="4 10" id="KW-0547">Nucleotide-binding</keyword>
<dbReference type="InterPro" id="IPR033738">
    <property type="entry name" value="AsnB_N"/>
</dbReference>
<keyword evidence="6 9" id="KW-0061">Asparagine biosynthesis</keyword>
<dbReference type="PIRSF" id="PIRSF001589">
    <property type="entry name" value="Asn_synthetase_glu-h"/>
    <property type="match status" value="1"/>
</dbReference>
<organism evidence="13 14">
    <name type="scientific">Thermaerobacter marianensis (strain ATCC 700841 / DSM 12885 / JCM 10246 / 7p75a)</name>
    <dbReference type="NCBI Taxonomy" id="644966"/>
    <lineage>
        <taxon>Bacteria</taxon>
        <taxon>Bacillati</taxon>
        <taxon>Bacillota</taxon>
        <taxon>Clostridia</taxon>
        <taxon>Eubacteriales</taxon>
        <taxon>Clostridiales Family XVII. Incertae Sedis</taxon>
        <taxon>Thermaerobacter</taxon>
    </lineage>
</organism>
<dbReference type="InterPro" id="IPR014729">
    <property type="entry name" value="Rossmann-like_a/b/a_fold"/>
</dbReference>
<gene>
    <name evidence="13" type="ordered locus">Tmar_0627</name>
</gene>
<dbReference type="InterPro" id="IPR051786">
    <property type="entry name" value="ASN_synthetase/amidase"/>
</dbReference>
<feature type="site" description="Important for beta-aspartyl-AMP intermediate formation" evidence="11">
    <location>
        <position position="379"/>
    </location>
</feature>
<evidence type="ECO:0000259" key="12">
    <source>
        <dbReference type="PROSITE" id="PS51278"/>
    </source>
</evidence>
<dbReference type="KEGG" id="tmr:Tmar_0627"/>
<dbReference type="CDD" id="cd01991">
    <property type="entry name" value="Asn_synthase_B_C"/>
    <property type="match status" value="1"/>
</dbReference>
<evidence type="ECO:0000256" key="6">
    <source>
        <dbReference type="ARBA" id="ARBA00022888"/>
    </source>
</evidence>
<dbReference type="InterPro" id="IPR029055">
    <property type="entry name" value="Ntn_hydrolases_N"/>
</dbReference>
<evidence type="ECO:0000256" key="9">
    <source>
        <dbReference type="PIRSR" id="PIRSR001589-1"/>
    </source>
</evidence>
<dbReference type="InterPro" id="IPR006426">
    <property type="entry name" value="Asn_synth_AEB"/>
</dbReference>
<dbReference type="Gene3D" id="3.60.20.10">
    <property type="entry name" value="Glutamine Phosphoribosylpyrophosphate, subunit 1, domain 1"/>
    <property type="match status" value="1"/>
</dbReference>
<keyword evidence="9" id="KW-0028">Amino-acid biosynthesis</keyword>
<dbReference type="InterPro" id="IPR001962">
    <property type="entry name" value="Asn_synthase"/>
</dbReference>
<dbReference type="AlphaFoldDB" id="E6SHQ1"/>
<dbReference type="GO" id="GO:0004066">
    <property type="term" value="F:asparagine synthase (glutamine-hydrolyzing) activity"/>
    <property type="evidence" value="ECO:0007669"/>
    <property type="project" value="UniProtKB-EC"/>
</dbReference>
<evidence type="ECO:0000313" key="13">
    <source>
        <dbReference type="EMBL" id="ADU50748.1"/>
    </source>
</evidence>
<evidence type="ECO:0000256" key="3">
    <source>
        <dbReference type="ARBA" id="ARBA00012737"/>
    </source>
</evidence>
<evidence type="ECO:0000256" key="5">
    <source>
        <dbReference type="ARBA" id="ARBA00022840"/>
    </source>
</evidence>
<dbReference type="HOGENOM" id="CLU_014658_3_2_9"/>
<dbReference type="eggNOG" id="COG0367">
    <property type="taxonomic scope" value="Bacteria"/>
</dbReference>
<feature type="binding site" evidence="10">
    <location>
        <begin position="377"/>
        <end position="378"/>
    </location>
    <ligand>
        <name>ATP</name>
        <dbReference type="ChEBI" id="CHEBI:30616"/>
    </ligand>
</feature>
<comment type="catalytic activity">
    <reaction evidence="8">
        <text>L-aspartate + L-glutamine + ATP + H2O = L-asparagine + L-glutamate + AMP + diphosphate + H(+)</text>
        <dbReference type="Rhea" id="RHEA:12228"/>
        <dbReference type="ChEBI" id="CHEBI:15377"/>
        <dbReference type="ChEBI" id="CHEBI:15378"/>
        <dbReference type="ChEBI" id="CHEBI:29985"/>
        <dbReference type="ChEBI" id="CHEBI:29991"/>
        <dbReference type="ChEBI" id="CHEBI:30616"/>
        <dbReference type="ChEBI" id="CHEBI:33019"/>
        <dbReference type="ChEBI" id="CHEBI:58048"/>
        <dbReference type="ChEBI" id="CHEBI:58359"/>
        <dbReference type="ChEBI" id="CHEBI:456215"/>
        <dbReference type="EC" id="6.3.5.4"/>
    </reaction>
</comment>
<dbReference type="EMBL" id="CP002344">
    <property type="protein sequence ID" value="ADU50748.1"/>
    <property type="molecule type" value="Genomic_DNA"/>
</dbReference>
<reference evidence="13 14" key="1">
    <citation type="journal article" date="2010" name="Stand. Genomic Sci.">
        <title>Complete genome sequence of Thermaerobacter marianensis type strain (7p75a).</title>
        <authorList>
            <person name="Han C."/>
            <person name="Gu W."/>
            <person name="Zhang X."/>
            <person name="Lapidus A."/>
            <person name="Nolan M."/>
            <person name="Copeland A."/>
            <person name="Lucas S."/>
            <person name="Del Rio T.G."/>
            <person name="Tice H."/>
            <person name="Cheng J.F."/>
            <person name="Tapia R."/>
            <person name="Goodwin L."/>
            <person name="Pitluck S."/>
            <person name="Pagani I."/>
            <person name="Ivanova N."/>
            <person name="Mavromatis K."/>
            <person name="Mikhailova N."/>
            <person name="Pati A."/>
            <person name="Chen A."/>
            <person name="Palaniappan K."/>
            <person name="Land M."/>
            <person name="Hauser L."/>
            <person name="Chang Y.J."/>
            <person name="Jeffries C.D."/>
            <person name="Schneider S."/>
            <person name="Rohde M."/>
            <person name="Goker M."/>
            <person name="Pukall R."/>
            <person name="Woyke T."/>
            <person name="Bristow J."/>
            <person name="Eisen J.A."/>
            <person name="Markowitz V."/>
            <person name="Hugenholtz P."/>
            <person name="Kyrpides N.C."/>
            <person name="Klenk H.P."/>
            <person name="Detter J.C."/>
        </authorList>
    </citation>
    <scope>NUCLEOTIDE SEQUENCE [LARGE SCALE GENOMIC DNA]</scope>
    <source>
        <strain evidence="14">ATCC 700841 / DSM 12885 / JCM 10246 / 7p75a</strain>
    </source>
</reference>
<protein>
    <recommendedName>
        <fullName evidence="3">asparagine synthase (glutamine-hydrolyzing)</fullName>
        <ecNumber evidence="3">6.3.5.4</ecNumber>
    </recommendedName>
</protein>
<accession>E6SHQ1</accession>
<dbReference type="EC" id="6.3.5.4" evidence="3"/>
<dbReference type="GO" id="GO:0005829">
    <property type="term" value="C:cytosol"/>
    <property type="evidence" value="ECO:0007669"/>
    <property type="project" value="TreeGrafter"/>
</dbReference>